<dbReference type="Proteomes" id="UP000007014">
    <property type="component" value="Chromosome 11"/>
</dbReference>
<evidence type="ECO:0000313" key="4">
    <source>
        <dbReference type="Proteomes" id="UP000007014"/>
    </source>
</evidence>
<gene>
    <name evidence="3" type="ORF">CYME_CMK194C</name>
</gene>
<dbReference type="InterPro" id="IPR036986">
    <property type="entry name" value="S4_RNA-bd_sf"/>
</dbReference>
<dbReference type="Gramene" id="CMK194CT">
    <property type="protein sequence ID" value="CMK194CT"/>
    <property type="gene ID" value="CMK194C"/>
</dbReference>
<dbReference type="Gene3D" id="3.10.290.10">
    <property type="entry name" value="RNA-binding S4 domain"/>
    <property type="match status" value="1"/>
</dbReference>
<reference evidence="3 4" key="2">
    <citation type="journal article" date="2007" name="BMC Biol.">
        <title>A 100%-complete sequence reveals unusually simple genomic features in the hot-spring red alga Cyanidioschyzon merolae.</title>
        <authorList>
            <person name="Nozaki H."/>
            <person name="Takano H."/>
            <person name="Misumi O."/>
            <person name="Terasawa K."/>
            <person name="Matsuzaki M."/>
            <person name="Maruyama S."/>
            <person name="Nishida K."/>
            <person name="Yagisawa F."/>
            <person name="Yoshida Y."/>
            <person name="Fujiwara T."/>
            <person name="Takio S."/>
            <person name="Tamura K."/>
            <person name="Chung S.J."/>
            <person name="Nakamura S."/>
            <person name="Kuroiwa H."/>
            <person name="Tanaka K."/>
            <person name="Sato N."/>
            <person name="Kuroiwa T."/>
        </authorList>
    </citation>
    <scope>NUCLEOTIDE SEQUENCE [LARGE SCALE GENOMIC DNA]</scope>
    <source>
        <strain evidence="3 4">10D</strain>
    </source>
</reference>
<dbReference type="InterPro" id="IPR012677">
    <property type="entry name" value="Nucleotide-bd_a/b_plait_sf"/>
</dbReference>
<dbReference type="Pfam" id="PF01479">
    <property type="entry name" value="S4"/>
    <property type="match status" value="1"/>
</dbReference>
<dbReference type="HOGENOM" id="CLU_075687_0_0_1"/>
<dbReference type="Gene3D" id="3.30.1370.160">
    <property type="match status" value="1"/>
</dbReference>
<sequence length="340" mass="37328">MAGFVYRSPGGVVAFVNLPGRTGAVVRPVPRWGLASRSAPFPRVRLRYACHDTRRRRQVLAATELLPRDKVLKTLQTVQVAEEVAVRLVDLAIKATKNYQVVATDFFLRPNELHGMKQALESLAFVGVTSSGGYAAAERQIAAFYPKDFAPTPEQEQQVATTHCESQLLALELAGNFIFDRASHSDFLGALIGCSGLRRERFGDIIILGDRGAQVVVLKNDAETIRSSVKMVRSVTVRTRQLGSLAELEVQPPRTKTLTSVEASLRLDAVGSAGFGMSRTKMVEMIKNGDVHVNWVPVKSASRNVAEGDTITARGRGRLQVISIAITSRGRFRVELKRYI</sequence>
<keyword evidence="4" id="KW-1185">Reference proteome</keyword>
<dbReference type="KEGG" id="cme:CYME_CMK194C"/>
<dbReference type="EMBL" id="AP006493">
    <property type="protein sequence ID" value="BAM80560.1"/>
    <property type="molecule type" value="Genomic_DNA"/>
</dbReference>
<dbReference type="SUPFAM" id="SSF55174">
    <property type="entry name" value="Alpha-L RNA-binding motif"/>
    <property type="match status" value="1"/>
</dbReference>
<dbReference type="Gene3D" id="3.30.70.330">
    <property type="match status" value="1"/>
</dbReference>
<keyword evidence="1" id="KW-0694">RNA-binding</keyword>
<dbReference type="CDD" id="cd00165">
    <property type="entry name" value="S4"/>
    <property type="match status" value="1"/>
</dbReference>
<dbReference type="InterPro" id="IPR040591">
    <property type="entry name" value="RqcP2_RBD"/>
</dbReference>
<evidence type="ECO:0000256" key="1">
    <source>
        <dbReference type="PROSITE-ProRule" id="PRU00182"/>
    </source>
</evidence>
<dbReference type="NCBIfam" id="TIGR03069">
    <property type="entry name" value="PS_II_S4"/>
    <property type="match status" value="1"/>
</dbReference>
<dbReference type="PANTHER" id="PTHR13633:SF3">
    <property type="entry name" value="MITOCHONDRIAL TRANSCRIPTION RESCUE FACTOR 1"/>
    <property type="match status" value="1"/>
</dbReference>
<dbReference type="Pfam" id="PF17774">
    <property type="entry name" value="YlmH_RBD"/>
    <property type="match status" value="1"/>
</dbReference>
<dbReference type="PANTHER" id="PTHR13633">
    <property type="entry name" value="MITOCHONDRIAL TRANSCRIPTION RESCUE FACTOR 1"/>
    <property type="match status" value="1"/>
</dbReference>
<dbReference type="RefSeq" id="XP_005536596.1">
    <property type="nucleotide sequence ID" value="XM_005536539.1"/>
</dbReference>
<proteinExistence type="predicted"/>
<dbReference type="SMART" id="SM00363">
    <property type="entry name" value="S4"/>
    <property type="match status" value="1"/>
</dbReference>
<dbReference type="GO" id="GO:0003723">
    <property type="term" value="F:RNA binding"/>
    <property type="evidence" value="ECO:0007669"/>
    <property type="project" value="UniProtKB-KW"/>
</dbReference>
<dbReference type="PROSITE" id="PS50889">
    <property type="entry name" value="S4"/>
    <property type="match status" value="1"/>
</dbReference>
<reference evidence="3 4" key="1">
    <citation type="journal article" date="2004" name="Nature">
        <title>Genome sequence of the ultrasmall unicellular red alga Cyanidioschyzon merolae 10D.</title>
        <authorList>
            <person name="Matsuzaki M."/>
            <person name="Misumi O."/>
            <person name="Shin-i T."/>
            <person name="Maruyama S."/>
            <person name="Takahara M."/>
            <person name="Miyagishima S."/>
            <person name="Mori T."/>
            <person name="Nishida K."/>
            <person name="Yagisawa F."/>
            <person name="Nishida K."/>
            <person name="Yoshida Y."/>
            <person name="Nishimura Y."/>
            <person name="Nakao S."/>
            <person name="Kobayashi T."/>
            <person name="Momoyama Y."/>
            <person name="Higashiyama T."/>
            <person name="Minoda A."/>
            <person name="Sano M."/>
            <person name="Nomoto H."/>
            <person name="Oishi K."/>
            <person name="Hayashi H."/>
            <person name="Ohta F."/>
            <person name="Nishizaka S."/>
            <person name="Haga S."/>
            <person name="Miura S."/>
            <person name="Morishita T."/>
            <person name="Kabeya Y."/>
            <person name="Terasawa K."/>
            <person name="Suzuki Y."/>
            <person name="Ishii Y."/>
            <person name="Asakawa S."/>
            <person name="Takano H."/>
            <person name="Ohta N."/>
            <person name="Kuroiwa H."/>
            <person name="Tanaka K."/>
            <person name="Shimizu N."/>
            <person name="Sugano S."/>
            <person name="Sato N."/>
            <person name="Nozaki H."/>
            <person name="Ogasawara N."/>
            <person name="Kohara Y."/>
            <person name="Kuroiwa T."/>
        </authorList>
    </citation>
    <scope>NUCLEOTIDE SEQUENCE [LARGE SCALE GENOMIC DNA]</scope>
    <source>
        <strain evidence="3 4">10D</strain>
    </source>
</reference>
<evidence type="ECO:0000259" key="2">
    <source>
        <dbReference type="SMART" id="SM00363"/>
    </source>
</evidence>
<name>M1V5F1_CYAM1</name>
<dbReference type="InterPro" id="IPR002942">
    <property type="entry name" value="S4_RNA-bd"/>
</dbReference>
<dbReference type="eggNOG" id="KOG4837">
    <property type="taxonomic scope" value="Eukaryota"/>
</dbReference>
<organism evidence="3 4">
    <name type="scientific">Cyanidioschyzon merolae (strain NIES-3377 / 10D)</name>
    <name type="common">Unicellular red alga</name>
    <dbReference type="NCBI Taxonomy" id="280699"/>
    <lineage>
        <taxon>Eukaryota</taxon>
        <taxon>Rhodophyta</taxon>
        <taxon>Bangiophyceae</taxon>
        <taxon>Cyanidiales</taxon>
        <taxon>Cyanidiaceae</taxon>
        <taxon>Cyanidioschyzon</taxon>
    </lineage>
</organism>
<dbReference type="OrthoDB" id="4150at2759"/>
<feature type="domain" description="RNA-binding S4" evidence="2">
    <location>
        <begin position="265"/>
        <end position="322"/>
    </location>
</feature>
<dbReference type="OMA" id="AWGGYPQ"/>
<evidence type="ECO:0000313" key="3">
    <source>
        <dbReference type="EMBL" id="BAM80560.1"/>
    </source>
</evidence>
<dbReference type="InterPro" id="IPR017506">
    <property type="entry name" value="PSII_S4"/>
</dbReference>
<accession>M1V5F1</accession>
<dbReference type="AlphaFoldDB" id="M1V5F1"/>
<dbReference type="STRING" id="280699.M1V5F1"/>
<protein>
    <recommendedName>
        <fullName evidence="2">RNA-binding S4 domain-containing protein</fullName>
    </recommendedName>
</protein>
<dbReference type="GeneID" id="16994337"/>